<reference evidence="7" key="1">
    <citation type="submission" date="2017-11" db="EMBL/GenBank/DDBJ databases">
        <authorList>
            <person name="Watanabe M."/>
            <person name="Kojima H."/>
        </authorList>
    </citation>
    <scope>NUCLEOTIDE SEQUENCE [LARGE SCALE GENOMIC DNA]</scope>
    <source>
        <strain evidence="7">Tokyo 01</strain>
    </source>
</reference>
<keyword evidence="3 4" id="KW-0418">Kinase</keyword>
<dbReference type="SUPFAM" id="SSF53613">
    <property type="entry name" value="Ribokinase-like"/>
    <property type="match status" value="1"/>
</dbReference>
<sequence>MVEFDKEKRRITGIGSVLVDILVHETDAFVEKAEAVKGGMTYVSPDHIEQAISEASDPPVMVPGGAACNTIIGVGRLGGEARFVGKSGNGQLAGLFESNLAASNVEPVLLKSPSLTGRVLSIITPDAQRSMLTYLGASAEVRAQEITPQHFEGTGIALVEGYLVFNPEIMRAALSAAKDAGARVALDLSSFTVVEEARGFLDEIVDTYVDILIANEDEARAFTGCSDEAEALRVLGEKADVAVLKVGERGSFIASRGTVLSVPPEGNGAVVDTTGAGDLWASGFLYGMVSGYSLGESGALGSLCGYEVCRVVGANIPEEGWDRIRSALK</sequence>
<gene>
    <name evidence="6" type="ORF">DENIS_4266</name>
</gene>
<dbReference type="PROSITE" id="PS00584">
    <property type="entry name" value="PFKB_KINASES_2"/>
    <property type="match status" value="1"/>
</dbReference>
<dbReference type="RefSeq" id="WP_124330360.1">
    <property type="nucleotide sequence ID" value="NZ_BEXT01000001.1"/>
</dbReference>
<comment type="caution">
    <text evidence="6">The sequence shown here is derived from an EMBL/GenBank/DDBJ whole genome shotgun (WGS) entry which is preliminary data.</text>
</comment>
<dbReference type="EMBL" id="BEXT01000001">
    <property type="protein sequence ID" value="GBC63272.1"/>
    <property type="molecule type" value="Genomic_DNA"/>
</dbReference>
<name>A0A401G215_9BACT</name>
<evidence type="ECO:0000313" key="6">
    <source>
        <dbReference type="EMBL" id="GBC63272.1"/>
    </source>
</evidence>
<dbReference type="OrthoDB" id="9813569at2"/>
<evidence type="ECO:0000256" key="4">
    <source>
        <dbReference type="RuleBase" id="RU003704"/>
    </source>
</evidence>
<dbReference type="Proteomes" id="UP000288096">
    <property type="component" value="Unassembled WGS sequence"/>
</dbReference>
<dbReference type="Gene3D" id="3.40.1190.20">
    <property type="match status" value="1"/>
</dbReference>
<evidence type="ECO:0000256" key="1">
    <source>
        <dbReference type="ARBA" id="ARBA00010688"/>
    </source>
</evidence>
<dbReference type="InterPro" id="IPR052700">
    <property type="entry name" value="Carb_kinase_PfkB-like"/>
</dbReference>
<dbReference type="PANTHER" id="PTHR43320:SF1">
    <property type="entry name" value="OS01G0105900 PROTEIN"/>
    <property type="match status" value="1"/>
</dbReference>
<dbReference type="InterPro" id="IPR029056">
    <property type="entry name" value="Ribokinase-like"/>
</dbReference>
<comment type="similarity">
    <text evidence="1 4">Belongs to the carbohydrate kinase PfkB family.</text>
</comment>
<dbReference type="InterPro" id="IPR002139">
    <property type="entry name" value="Ribo/fructo_kinase"/>
</dbReference>
<dbReference type="InterPro" id="IPR011611">
    <property type="entry name" value="PfkB_dom"/>
</dbReference>
<evidence type="ECO:0000256" key="3">
    <source>
        <dbReference type="ARBA" id="ARBA00022777"/>
    </source>
</evidence>
<dbReference type="GO" id="GO:0016301">
    <property type="term" value="F:kinase activity"/>
    <property type="evidence" value="ECO:0007669"/>
    <property type="project" value="UniProtKB-KW"/>
</dbReference>
<proteinExistence type="inferred from homology"/>
<evidence type="ECO:0000259" key="5">
    <source>
        <dbReference type="Pfam" id="PF00294"/>
    </source>
</evidence>
<dbReference type="AlphaFoldDB" id="A0A401G215"/>
<reference evidence="7" key="2">
    <citation type="submission" date="2019-01" db="EMBL/GenBank/DDBJ databases">
        <title>Genome sequence of Desulfonema ishimotonii strain Tokyo 01.</title>
        <authorList>
            <person name="Fukui M."/>
        </authorList>
    </citation>
    <scope>NUCLEOTIDE SEQUENCE [LARGE SCALE GENOMIC DNA]</scope>
    <source>
        <strain evidence="7">Tokyo 01</strain>
    </source>
</reference>
<evidence type="ECO:0000313" key="7">
    <source>
        <dbReference type="Proteomes" id="UP000288096"/>
    </source>
</evidence>
<dbReference type="Pfam" id="PF00294">
    <property type="entry name" value="PfkB"/>
    <property type="match status" value="1"/>
</dbReference>
<organism evidence="6 7">
    <name type="scientific">Desulfonema ishimotonii</name>
    <dbReference type="NCBI Taxonomy" id="45657"/>
    <lineage>
        <taxon>Bacteria</taxon>
        <taxon>Pseudomonadati</taxon>
        <taxon>Thermodesulfobacteriota</taxon>
        <taxon>Desulfobacteria</taxon>
        <taxon>Desulfobacterales</taxon>
        <taxon>Desulfococcaceae</taxon>
        <taxon>Desulfonema</taxon>
    </lineage>
</organism>
<dbReference type="PANTHER" id="PTHR43320">
    <property type="entry name" value="SUGAR KINASE"/>
    <property type="match status" value="1"/>
</dbReference>
<keyword evidence="7" id="KW-1185">Reference proteome</keyword>
<dbReference type="CDD" id="cd01168">
    <property type="entry name" value="adenosine_kinase"/>
    <property type="match status" value="1"/>
</dbReference>
<accession>A0A401G215</accession>
<protein>
    <submittedName>
        <fullName evidence="6">Adenosine kinase</fullName>
    </submittedName>
</protein>
<dbReference type="PRINTS" id="PR00990">
    <property type="entry name" value="RIBOKINASE"/>
</dbReference>
<feature type="domain" description="Carbohydrate kinase PfkB" evidence="5">
    <location>
        <begin position="59"/>
        <end position="317"/>
    </location>
</feature>
<dbReference type="InterPro" id="IPR002173">
    <property type="entry name" value="Carboh/pur_kinase_PfkB_CS"/>
</dbReference>
<evidence type="ECO:0000256" key="2">
    <source>
        <dbReference type="ARBA" id="ARBA00022679"/>
    </source>
</evidence>
<keyword evidence="2 4" id="KW-0808">Transferase</keyword>